<protein>
    <recommendedName>
        <fullName evidence="3">F-box domain-containing protein</fullName>
    </recommendedName>
</protein>
<evidence type="ECO:0008006" key="3">
    <source>
        <dbReference type="Google" id="ProtNLM"/>
    </source>
</evidence>
<evidence type="ECO:0000313" key="1">
    <source>
        <dbReference type="EMBL" id="TFK47734.1"/>
    </source>
</evidence>
<reference evidence="1 2" key="1">
    <citation type="journal article" date="2019" name="Nat. Ecol. Evol.">
        <title>Megaphylogeny resolves global patterns of mushroom evolution.</title>
        <authorList>
            <person name="Varga T."/>
            <person name="Krizsan K."/>
            <person name="Foldi C."/>
            <person name="Dima B."/>
            <person name="Sanchez-Garcia M."/>
            <person name="Sanchez-Ramirez S."/>
            <person name="Szollosi G.J."/>
            <person name="Szarkandi J.G."/>
            <person name="Papp V."/>
            <person name="Albert L."/>
            <person name="Andreopoulos W."/>
            <person name="Angelini C."/>
            <person name="Antonin V."/>
            <person name="Barry K.W."/>
            <person name="Bougher N.L."/>
            <person name="Buchanan P."/>
            <person name="Buyck B."/>
            <person name="Bense V."/>
            <person name="Catcheside P."/>
            <person name="Chovatia M."/>
            <person name="Cooper J."/>
            <person name="Damon W."/>
            <person name="Desjardin D."/>
            <person name="Finy P."/>
            <person name="Geml J."/>
            <person name="Haridas S."/>
            <person name="Hughes K."/>
            <person name="Justo A."/>
            <person name="Karasinski D."/>
            <person name="Kautmanova I."/>
            <person name="Kiss B."/>
            <person name="Kocsube S."/>
            <person name="Kotiranta H."/>
            <person name="LaButti K.M."/>
            <person name="Lechner B.E."/>
            <person name="Liimatainen K."/>
            <person name="Lipzen A."/>
            <person name="Lukacs Z."/>
            <person name="Mihaltcheva S."/>
            <person name="Morgado L.N."/>
            <person name="Niskanen T."/>
            <person name="Noordeloos M.E."/>
            <person name="Ohm R.A."/>
            <person name="Ortiz-Santana B."/>
            <person name="Ovrebo C."/>
            <person name="Racz N."/>
            <person name="Riley R."/>
            <person name="Savchenko A."/>
            <person name="Shiryaev A."/>
            <person name="Soop K."/>
            <person name="Spirin V."/>
            <person name="Szebenyi C."/>
            <person name="Tomsovsky M."/>
            <person name="Tulloss R.E."/>
            <person name="Uehling J."/>
            <person name="Grigoriev I.V."/>
            <person name="Vagvolgyi C."/>
            <person name="Papp T."/>
            <person name="Martin F.M."/>
            <person name="Miettinen O."/>
            <person name="Hibbett D.S."/>
            <person name="Nagy L.G."/>
        </authorList>
    </citation>
    <scope>NUCLEOTIDE SEQUENCE [LARGE SCALE GENOMIC DNA]</scope>
    <source>
        <strain evidence="1 2">OMC1185</strain>
    </source>
</reference>
<dbReference type="AlphaFoldDB" id="A0A5C3MR11"/>
<name>A0A5C3MR11_9AGAM</name>
<gene>
    <name evidence="1" type="ORF">OE88DRAFT_1665343</name>
</gene>
<proteinExistence type="predicted"/>
<accession>A0A5C3MR11</accession>
<dbReference type="Proteomes" id="UP000305948">
    <property type="component" value="Unassembled WGS sequence"/>
</dbReference>
<organism evidence="1 2">
    <name type="scientific">Heliocybe sulcata</name>
    <dbReference type="NCBI Taxonomy" id="5364"/>
    <lineage>
        <taxon>Eukaryota</taxon>
        <taxon>Fungi</taxon>
        <taxon>Dikarya</taxon>
        <taxon>Basidiomycota</taxon>
        <taxon>Agaricomycotina</taxon>
        <taxon>Agaricomycetes</taxon>
        <taxon>Gloeophyllales</taxon>
        <taxon>Gloeophyllaceae</taxon>
        <taxon>Heliocybe</taxon>
    </lineage>
</organism>
<keyword evidence="2" id="KW-1185">Reference proteome</keyword>
<dbReference type="EMBL" id="ML213522">
    <property type="protein sequence ID" value="TFK47734.1"/>
    <property type="molecule type" value="Genomic_DNA"/>
</dbReference>
<sequence length="364" mass="41195">MSCTVCCLPFVAHPESVAPRPVPAGVLTERQRRYFERGLGVGWQLVGVAAPIKYLDSNMFTIDGINFPMVCSWDNESGNLTCPIFHTVCGRLLRRAMDAEEDSVKSLTDLVELEEILGKARGGVYQGRYEQINYGDIRCGRFARVDLAPFWLPGDGPGLNTFDYNALKASELAFLLTRPDTFPKLHPAVTPARLKGFENAPETKDTITSLPMAVLEKLISHMTTPAYICFTSTCRTLRRHALTAWQKHARSRVLQLDWAIPLLAEYRQGKEHGIVMASAEESPLDADWLLYLSHVHRTQSMNVREWIWGMCQQIRRVRDELKPQSEVASVKVKGVRKKSKKRKELEERVGMMMAATKQMPGFRK</sequence>
<dbReference type="OrthoDB" id="3249754at2759"/>
<evidence type="ECO:0000313" key="2">
    <source>
        <dbReference type="Proteomes" id="UP000305948"/>
    </source>
</evidence>